<comment type="caution">
    <text evidence="6">The sequence shown here is derived from an EMBL/GenBank/DDBJ whole genome shotgun (WGS) entry which is preliminary data.</text>
</comment>
<feature type="chain" id="PRO_5016119801" evidence="5">
    <location>
        <begin position="26"/>
        <end position="581"/>
    </location>
</feature>
<dbReference type="PANTHER" id="PTHR44943">
    <property type="entry name" value="CELLULOSE SYNTHASE OPERON PROTEIN C"/>
    <property type="match status" value="1"/>
</dbReference>
<reference evidence="6 7" key="1">
    <citation type="submission" date="2018-06" db="EMBL/GenBank/DDBJ databases">
        <title>Genomic Encyclopedia of Archaeal and Bacterial Type Strains, Phase II (KMG-II): from individual species to whole genera.</title>
        <authorList>
            <person name="Goeker M."/>
        </authorList>
    </citation>
    <scope>NUCLEOTIDE SEQUENCE [LARGE SCALE GENOMIC DNA]</scope>
    <source>
        <strain evidence="6 7">DSM 23241</strain>
    </source>
</reference>
<keyword evidence="1" id="KW-0677">Repeat</keyword>
<feature type="repeat" description="TPR" evidence="3">
    <location>
        <begin position="507"/>
        <end position="540"/>
    </location>
</feature>
<evidence type="ECO:0000256" key="2">
    <source>
        <dbReference type="ARBA" id="ARBA00022803"/>
    </source>
</evidence>
<feature type="signal peptide" evidence="5">
    <location>
        <begin position="1"/>
        <end position="25"/>
    </location>
</feature>
<dbReference type="InterPro" id="IPR051685">
    <property type="entry name" value="Ycf3/AcsC/BcsC/TPR_MFPF"/>
</dbReference>
<dbReference type="EMBL" id="QKZV01000002">
    <property type="protein sequence ID" value="PZX64511.1"/>
    <property type="molecule type" value="Genomic_DNA"/>
</dbReference>
<sequence>MMKKTITLLVAAFLVVNGLVAQSMADGINDLNSSFKVQSAIDILKKIYDSKPKDPQAIYWYGQALIGGNEVSKTQMEAAKAVYQKALTDGVNEPLIWVGVAHIDLLEGGDINAAKQKFEQAITATTPTKGKHKGEPSVEILEAIGRANADGGSKIGDPQYGIEKLKQAAALDPKNSMVYVYMGICYLKLGGENGGEAVKAFEQATNIDPKNVLAYYRIGMVYLSQNNEDAFMPAFGKAIDVDPTFPDTYLALFEYYKNRNVDMAKTNLDKFIKYADKDPQNDFYLADYLYQAGKYQESLAKEKEIQQSIGGSTDQLPGLNLLYAYNYYKLGDSIQAKQNIEKYFKLEPTDKIKPADYELAVKIYSKFPESANDAVKYIDAAIQTDTSKVNKINYMTQAADLMAKAKNYKAELDWLLKAQALKGTWSEYDYYNISNVAYQAADYPKVMEVAANYIKAFPDKPQGYYFNVMAAKALDTTTNPGIAIPALQQQIDYLMKDSVKNQRFIVIDYYYMMGYYNDRAKDYAKALDICDKILALIPNDPEMLKIRSVIEKNMKDNLKFQKSASDSTGTKAAAGAGGTKN</sequence>
<dbReference type="AlphaFoldDB" id="A0A2W7RVL1"/>
<evidence type="ECO:0000256" key="3">
    <source>
        <dbReference type="PROSITE-ProRule" id="PRU00339"/>
    </source>
</evidence>
<gene>
    <name evidence="6" type="ORF">LX80_00707</name>
</gene>
<name>A0A2W7RVL1_9BACT</name>
<keyword evidence="7" id="KW-1185">Reference proteome</keyword>
<evidence type="ECO:0000313" key="6">
    <source>
        <dbReference type="EMBL" id="PZX64511.1"/>
    </source>
</evidence>
<dbReference type="InterPro" id="IPR019734">
    <property type="entry name" value="TPR_rpt"/>
</dbReference>
<dbReference type="InterPro" id="IPR011990">
    <property type="entry name" value="TPR-like_helical_dom_sf"/>
</dbReference>
<dbReference type="RefSeq" id="WP_111293682.1">
    <property type="nucleotide sequence ID" value="NZ_QKZV01000002.1"/>
</dbReference>
<evidence type="ECO:0000256" key="4">
    <source>
        <dbReference type="SAM" id="MobiDB-lite"/>
    </source>
</evidence>
<feature type="region of interest" description="Disordered" evidence="4">
    <location>
        <begin position="561"/>
        <end position="581"/>
    </location>
</feature>
<feature type="compositionally biased region" description="Low complexity" evidence="4">
    <location>
        <begin position="562"/>
        <end position="574"/>
    </location>
</feature>
<protein>
    <submittedName>
        <fullName evidence="6">Tetratricopeptide repeat protein</fullName>
    </submittedName>
</protein>
<evidence type="ECO:0000313" key="7">
    <source>
        <dbReference type="Proteomes" id="UP000249720"/>
    </source>
</evidence>
<dbReference type="Pfam" id="PF13432">
    <property type="entry name" value="TPR_16"/>
    <property type="match status" value="1"/>
</dbReference>
<keyword evidence="5" id="KW-0732">Signal</keyword>
<dbReference type="SMART" id="SM00028">
    <property type="entry name" value="TPR"/>
    <property type="match status" value="3"/>
</dbReference>
<dbReference type="PROSITE" id="PS50005">
    <property type="entry name" value="TPR"/>
    <property type="match status" value="2"/>
</dbReference>
<organism evidence="6 7">
    <name type="scientific">Hydrotalea sandarakina</name>
    <dbReference type="NCBI Taxonomy" id="1004304"/>
    <lineage>
        <taxon>Bacteria</taxon>
        <taxon>Pseudomonadati</taxon>
        <taxon>Bacteroidota</taxon>
        <taxon>Chitinophagia</taxon>
        <taxon>Chitinophagales</taxon>
        <taxon>Chitinophagaceae</taxon>
        <taxon>Hydrotalea</taxon>
    </lineage>
</organism>
<dbReference type="Pfam" id="PF13181">
    <property type="entry name" value="TPR_8"/>
    <property type="match status" value="1"/>
</dbReference>
<accession>A0A2W7RVL1</accession>
<dbReference type="PANTHER" id="PTHR44943:SF8">
    <property type="entry name" value="TPR REPEAT-CONTAINING PROTEIN MJ0263"/>
    <property type="match status" value="1"/>
</dbReference>
<evidence type="ECO:0000256" key="1">
    <source>
        <dbReference type="ARBA" id="ARBA00022737"/>
    </source>
</evidence>
<keyword evidence="2 3" id="KW-0802">TPR repeat</keyword>
<dbReference type="Gene3D" id="1.25.40.10">
    <property type="entry name" value="Tetratricopeptide repeat domain"/>
    <property type="match status" value="3"/>
</dbReference>
<evidence type="ECO:0000256" key="5">
    <source>
        <dbReference type="SAM" id="SignalP"/>
    </source>
</evidence>
<dbReference type="OrthoDB" id="638548at2"/>
<feature type="repeat" description="TPR" evidence="3">
    <location>
        <begin position="212"/>
        <end position="245"/>
    </location>
</feature>
<proteinExistence type="predicted"/>
<dbReference type="Proteomes" id="UP000249720">
    <property type="component" value="Unassembled WGS sequence"/>
</dbReference>
<dbReference type="SUPFAM" id="SSF48452">
    <property type="entry name" value="TPR-like"/>
    <property type="match status" value="4"/>
</dbReference>